<protein>
    <submittedName>
        <fullName evidence="2">DUF2220 domain-containing protein</fullName>
    </submittedName>
</protein>
<comment type="caution">
    <text evidence="2">The sequence shown here is derived from an EMBL/GenBank/DDBJ whole genome shotgun (WGS) entry which is preliminary data.</text>
</comment>
<dbReference type="InterPro" id="IPR024534">
    <property type="entry name" value="JetD_C"/>
</dbReference>
<reference evidence="2 3" key="1">
    <citation type="submission" date="2020-04" db="EMBL/GenBank/DDBJ databases">
        <title>MicrobeNet Type strains.</title>
        <authorList>
            <person name="Nicholson A.C."/>
        </authorList>
    </citation>
    <scope>NUCLEOTIDE SEQUENCE [LARGE SCALE GENOMIC DNA]</scope>
    <source>
        <strain evidence="2 3">ATCC BAA-788</strain>
    </source>
</reference>
<accession>A0A7X6QYS5</accession>
<sequence length="164" mass="17826">MFTVRRRRTLVGRGVTVTVHELDRLGRSTSPRAPRVALEGVAELAAWDVEVNRVLVVENLQSVLPLPDAHGTIAAHGAGFAVDLVGRLPWVQGASVDYWGDLDSHGFAILDRMRAHVPHARSLLMDTTTLLAHRELWTADPNPSTAALGRLTGAELMTRAELTA</sequence>
<dbReference type="AlphaFoldDB" id="A0A7X6QYS5"/>
<gene>
    <name evidence="2" type="ORF">HGA03_07030</name>
</gene>
<dbReference type="Pfam" id="PF09983">
    <property type="entry name" value="JetD_C"/>
    <property type="match status" value="1"/>
</dbReference>
<dbReference type="Proteomes" id="UP000581206">
    <property type="component" value="Unassembled WGS sequence"/>
</dbReference>
<keyword evidence="3" id="KW-1185">Reference proteome</keyword>
<organism evidence="2 3">
    <name type="scientific">Cellulomonas denverensis</name>
    <dbReference type="NCBI Taxonomy" id="264297"/>
    <lineage>
        <taxon>Bacteria</taxon>
        <taxon>Bacillati</taxon>
        <taxon>Actinomycetota</taxon>
        <taxon>Actinomycetes</taxon>
        <taxon>Micrococcales</taxon>
        <taxon>Cellulomonadaceae</taxon>
        <taxon>Cellulomonas</taxon>
    </lineage>
</organism>
<evidence type="ECO:0000313" key="3">
    <source>
        <dbReference type="Proteomes" id="UP000581206"/>
    </source>
</evidence>
<proteinExistence type="predicted"/>
<feature type="domain" description="Wadjet protein JetD C-terminal" evidence="1">
    <location>
        <begin position="41"/>
        <end position="161"/>
    </location>
</feature>
<dbReference type="EMBL" id="JAAXOX010000003">
    <property type="protein sequence ID" value="NKY22418.1"/>
    <property type="molecule type" value="Genomic_DNA"/>
</dbReference>
<evidence type="ECO:0000259" key="1">
    <source>
        <dbReference type="Pfam" id="PF09983"/>
    </source>
</evidence>
<name>A0A7X6QYS5_9CELL</name>
<evidence type="ECO:0000313" key="2">
    <source>
        <dbReference type="EMBL" id="NKY22418.1"/>
    </source>
</evidence>